<evidence type="ECO:0000313" key="3">
    <source>
        <dbReference type="EMBL" id="MBM7815263.1"/>
    </source>
</evidence>
<evidence type="ECO:0000313" key="4">
    <source>
        <dbReference type="Proteomes" id="UP001195724"/>
    </source>
</evidence>
<comment type="caution">
    <text evidence="3">The sequence shown here is derived from an EMBL/GenBank/DDBJ whole genome shotgun (WGS) entry which is preliminary data.</text>
</comment>
<feature type="transmembrane region" description="Helical" evidence="2">
    <location>
        <begin position="151"/>
        <end position="169"/>
    </location>
</feature>
<dbReference type="Proteomes" id="UP001195724">
    <property type="component" value="Unassembled WGS sequence"/>
</dbReference>
<keyword evidence="2" id="KW-0812">Transmembrane</keyword>
<accession>A0ABS2SG82</accession>
<name>A0ABS2SG82_9PSEU</name>
<keyword evidence="4" id="KW-1185">Reference proteome</keyword>
<protein>
    <recommendedName>
        <fullName evidence="5">Integral membrane protein</fullName>
    </recommendedName>
</protein>
<feature type="transmembrane region" description="Helical" evidence="2">
    <location>
        <begin position="206"/>
        <end position="223"/>
    </location>
</feature>
<proteinExistence type="predicted"/>
<dbReference type="EMBL" id="JAFBCL010000001">
    <property type="protein sequence ID" value="MBM7815263.1"/>
    <property type="molecule type" value="Genomic_DNA"/>
</dbReference>
<feature type="transmembrane region" description="Helical" evidence="2">
    <location>
        <begin position="126"/>
        <end position="144"/>
    </location>
</feature>
<evidence type="ECO:0008006" key="5">
    <source>
        <dbReference type="Google" id="ProtNLM"/>
    </source>
</evidence>
<reference evidence="3 4" key="1">
    <citation type="submission" date="2021-01" db="EMBL/GenBank/DDBJ databases">
        <title>Sequencing the genomes of 1000 actinobacteria strains.</title>
        <authorList>
            <person name="Klenk H.-P."/>
        </authorList>
    </citation>
    <scope>NUCLEOTIDE SEQUENCE [LARGE SCALE GENOMIC DNA]</scope>
    <source>
        <strain evidence="3 4">DSM 44581</strain>
    </source>
</reference>
<gene>
    <name evidence="3" type="ORF">JOE68_006128</name>
</gene>
<organism evidence="3 4">
    <name type="scientific">Saccharothrix algeriensis</name>
    <dbReference type="NCBI Taxonomy" id="173560"/>
    <lineage>
        <taxon>Bacteria</taxon>
        <taxon>Bacillati</taxon>
        <taxon>Actinomycetota</taxon>
        <taxon>Actinomycetes</taxon>
        <taxon>Pseudonocardiales</taxon>
        <taxon>Pseudonocardiaceae</taxon>
        <taxon>Saccharothrix</taxon>
    </lineage>
</organism>
<keyword evidence="2" id="KW-0472">Membrane</keyword>
<dbReference type="RefSeq" id="WP_204845801.1">
    <property type="nucleotide sequence ID" value="NZ_JAFBCL010000001.1"/>
</dbReference>
<feature type="transmembrane region" description="Helical" evidence="2">
    <location>
        <begin position="96"/>
        <end position="120"/>
    </location>
</feature>
<feature type="compositionally biased region" description="Basic and acidic residues" evidence="1">
    <location>
        <begin position="1"/>
        <end position="16"/>
    </location>
</feature>
<evidence type="ECO:0000256" key="2">
    <source>
        <dbReference type="SAM" id="Phobius"/>
    </source>
</evidence>
<keyword evidence="2" id="KW-1133">Transmembrane helix</keyword>
<feature type="transmembrane region" description="Helical" evidence="2">
    <location>
        <begin position="175"/>
        <end position="194"/>
    </location>
</feature>
<sequence>MRADGTGRDEAGRDAGPEVEGAGSGSNLERRYRALLRLLPAWYRAEREEEMVGIFLAGRSGGLDGEYGWPGWGEAWATSALAVRVRLRAGGRAGEVTRVLALAGLVGHVVLAAQGAAAAVRFGGAWAVWFDALVVAAFAGLLTGRRVVARAAMGVAALVGVAAVVSAVAQGPGWWVLAAQAPLWVTAVAVLAGFHREAPQPPRVRWVVAAVVGAAVGAVWALSAPLSVVAFGGAWVVTAVVVVAARPWVGGGAGAGARLR</sequence>
<feature type="region of interest" description="Disordered" evidence="1">
    <location>
        <begin position="1"/>
        <end position="24"/>
    </location>
</feature>
<feature type="transmembrane region" description="Helical" evidence="2">
    <location>
        <begin position="229"/>
        <end position="249"/>
    </location>
</feature>
<evidence type="ECO:0000256" key="1">
    <source>
        <dbReference type="SAM" id="MobiDB-lite"/>
    </source>
</evidence>